<dbReference type="GeneID" id="36832379"/>
<reference evidence="7 8" key="1">
    <citation type="submission" date="2018-05" db="EMBL/GenBank/DDBJ databases">
        <title>Complete Genome Sequences of Extremely Thermoacidophilic, Metal-Mobilizing Type-Strain Members of the Archaeal Family Sulfolobaceae: Acidianus brierleyi DSM-1651T, Acidianus sulfidivorans DSM-18786T, Metallosphaera hakonensis DSM-7519T, and Metallosphaera prunae DSM-10039T.</title>
        <authorList>
            <person name="Counts J.A."/>
            <person name="Kelly R.M."/>
        </authorList>
    </citation>
    <scope>NUCLEOTIDE SEQUENCE [LARGE SCALE GENOMIC DNA]</scope>
    <source>
        <strain evidence="7 8">DSM 1651</strain>
    </source>
</reference>
<dbReference type="PANTHER" id="PTHR23133:SF2">
    <property type="entry name" value="IMIDAZOLEGLYCEROL-PHOSPHATE DEHYDRATASE"/>
    <property type="match status" value="1"/>
</dbReference>
<dbReference type="GO" id="GO:0005737">
    <property type="term" value="C:cytoplasm"/>
    <property type="evidence" value="ECO:0007669"/>
    <property type="project" value="UniProtKB-SubCell"/>
</dbReference>
<dbReference type="PANTHER" id="PTHR23133">
    <property type="entry name" value="IMIDAZOLEGLYCEROL-PHOSPHATE DEHYDRATASE HIS7"/>
    <property type="match status" value="1"/>
</dbReference>
<keyword evidence="8" id="KW-1185">Reference proteome</keyword>
<dbReference type="NCBIfam" id="NF010121">
    <property type="entry name" value="PRK13598.1"/>
    <property type="match status" value="1"/>
</dbReference>
<dbReference type="InterPro" id="IPR038494">
    <property type="entry name" value="IGPD_sf"/>
</dbReference>
<dbReference type="Proteomes" id="UP000248044">
    <property type="component" value="Chromosome"/>
</dbReference>
<dbReference type="CDD" id="cd07914">
    <property type="entry name" value="IGPD"/>
    <property type="match status" value="1"/>
</dbReference>
<evidence type="ECO:0000256" key="4">
    <source>
        <dbReference type="ARBA" id="ARBA00023102"/>
    </source>
</evidence>
<dbReference type="KEGG" id="abri:DFR85_09445"/>
<dbReference type="PROSITE" id="PS00954">
    <property type="entry name" value="IGP_DEHYDRATASE_1"/>
    <property type="match status" value="1"/>
</dbReference>
<dbReference type="PROSITE" id="PS00955">
    <property type="entry name" value="IGP_DEHYDRATASE_2"/>
    <property type="match status" value="1"/>
</dbReference>
<dbReference type="HAMAP" id="MF_00076">
    <property type="entry name" value="HisB"/>
    <property type="match status" value="1"/>
</dbReference>
<evidence type="ECO:0000256" key="5">
    <source>
        <dbReference type="ARBA" id="ARBA00023239"/>
    </source>
</evidence>
<dbReference type="InterPro" id="IPR020568">
    <property type="entry name" value="Ribosomal_Su5_D2-typ_SF"/>
</dbReference>
<evidence type="ECO:0000256" key="3">
    <source>
        <dbReference type="ARBA" id="ARBA00022605"/>
    </source>
</evidence>
<evidence type="ECO:0000256" key="1">
    <source>
        <dbReference type="ARBA" id="ARBA00005047"/>
    </source>
</evidence>
<comment type="subcellular location">
    <subcellularLocation>
        <location evidence="6">Cytoplasm</location>
    </subcellularLocation>
</comment>
<evidence type="ECO:0000313" key="7">
    <source>
        <dbReference type="EMBL" id="AWR94791.1"/>
    </source>
</evidence>
<comment type="pathway">
    <text evidence="1 6">Amino-acid biosynthesis; L-histidine biosynthesis; L-histidine from 5-phospho-alpha-D-ribose 1-diphosphate: step 6/9.</text>
</comment>
<dbReference type="OrthoDB" id="103579at2157"/>
<dbReference type="GO" id="GO:0000105">
    <property type="term" value="P:L-histidine biosynthetic process"/>
    <property type="evidence" value="ECO:0007669"/>
    <property type="project" value="UniProtKB-UniRule"/>
</dbReference>
<keyword evidence="5 6" id="KW-0456">Lyase</keyword>
<evidence type="ECO:0000256" key="2">
    <source>
        <dbReference type="ARBA" id="ARBA00016664"/>
    </source>
</evidence>
<name>A0A2U9IFH1_9CREN</name>
<proteinExistence type="inferred from homology"/>
<dbReference type="EC" id="4.2.1.19" evidence="6"/>
<comment type="catalytic activity">
    <reaction evidence="6">
        <text>D-erythro-1-(imidazol-4-yl)glycerol 3-phosphate = 3-(imidazol-4-yl)-2-oxopropyl phosphate + H2O</text>
        <dbReference type="Rhea" id="RHEA:11040"/>
        <dbReference type="ChEBI" id="CHEBI:15377"/>
        <dbReference type="ChEBI" id="CHEBI:57766"/>
        <dbReference type="ChEBI" id="CHEBI:58278"/>
        <dbReference type="EC" id="4.2.1.19"/>
    </reaction>
</comment>
<accession>A0A2U9IFH1</accession>
<dbReference type="UniPathway" id="UPA00031">
    <property type="reaction ID" value="UER00011"/>
</dbReference>
<dbReference type="AlphaFoldDB" id="A0A2U9IFH1"/>
<sequence>MSRYSRILRETKETRIELELDIDNPGNIEIKTPVPFFNHMLNTLLFFMRSSGKIIAEDKQNYDDHHVIEDTAITLGLAVKEALGNKDGIKRFSSNIIPMDEALVMIAIDISSRGSSYVDLKLKREQIGGFSTENVSHFFGSLAQNAGITLHLMQIKGENDHHIIEASFKALGISLYEATRIVYSGTNSTKGIL</sequence>
<keyword evidence="6" id="KW-0963">Cytoplasm</keyword>
<keyword evidence="3 6" id="KW-0028">Amino-acid biosynthesis</keyword>
<organism evidence="7 8">
    <name type="scientific">Acidianus brierleyi</name>
    <dbReference type="NCBI Taxonomy" id="41673"/>
    <lineage>
        <taxon>Archaea</taxon>
        <taxon>Thermoproteota</taxon>
        <taxon>Thermoprotei</taxon>
        <taxon>Sulfolobales</taxon>
        <taxon>Sulfolobaceae</taxon>
        <taxon>Acidianus</taxon>
    </lineage>
</organism>
<dbReference type="FunFam" id="3.30.230.40:FF:000003">
    <property type="entry name" value="Imidazoleglycerol-phosphate dehydratase HisB"/>
    <property type="match status" value="1"/>
</dbReference>
<dbReference type="NCBIfam" id="NF002114">
    <property type="entry name" value="PRK00951.2-4"/>
    <property type="match status" value="1"/>
</dbReference>
<gene>
    <name evidence="6 7" type="primary">hisB</name>
    <name evidence="7" type="ORF">DFR85_09445</name>
</gene>
<dbReference type="InterPro" id="IPR020565">
    <property type="entry name" value="ImidazoleglycerP_deHydtase_CS"/>
</dbReference>
<evidence type="ECO:0000256" key="6">
    <source>
        <dbReference type="HAMAP-Rule" id="MF_00076"/>
    </source>
</evidence>
<keyword evidence="4 6" id="KW-0368">Histidine biosynthesis</keyword>
<protein>
    <recommendedName>
        <fullName evidence="2 6">Imidazoleglycerol-phosphate dehydratase</fullName>
        <shortName evidence="6">IGPD</shortName>
        <ecNumber evidence="6">4.2.1.19</ecNumber>
    </recommendedName>
</protein>
<dbReference type="Pfam" id="PF00475">
    <property type="entry name" value="IGPD"/>
    <property type="match status" value="1"/>
</dbReference>
<dbReference type="InterPro" id="IPR000807">
    <property type="entry name" value="ImidazoleglycerolP_deHydtase"/>
</dbReference>
<evidence type="ECO:0000313" key="8">
    <source>
        <dbReference type="Proteomes" id="UP000248044"/>
    </source>
</evidence>
<dbReference type="RefSeq" id="WP_110270672.1">
    <property type="nucleotide sequence ID" value="NZ_CP029289.2"/>
</dbReference>
<dbReference type="FunFam" id="3.30.230.40:FF:000001">
    <property type="entry name" value="Imidazoleglycerol-phosphate dehydratase HisB"/>
    <property type="match status" value="1"/>
</dbReference>
<dbReference type="Gene3D" id="3.30.230.40">
    <property type="entry name" value="Imidazole glycerol phosphate dehydratase, domain 1"/>
    <property type="match status" value="2"/>
</dbReference>
<dbReference type="SUPFAM" id="SSF54211">
    <property type="entry name" value="Ribosomal protein S5 domain 2-like"/>
    <property type="match status" value="2"/>
</dbReference>
<dbReference type="EMBL" id="CP029289">
    <property type="protein sequence ID" value="AWR94791.1"/>
    <property type="molecule type" value="Genomic_DNA"/>
</dbReference>
<comment type="similarity">
    <text evidence="6">Belongs to the imidazoleglycerol-phosphate dehydratase family.</text>
</comment>
<dbReference type="GO" id="GO:0004424">
    <property type="term" value="F:imidazoleglycerol-phosphate dehydratase activity"/>
    <property type="evidence" value="ECO:0007669"/>
    <property type="project" value="UniProtKB-UniRule"/>
</dbReference>